<keyword evidence="4" id="KW-1185">Reference proteome</keyword>
<comment type="caution">
    <text evidence="3">The sequence shown here is derived from an EMBL/GenBank/DDBJ whole genome shotgun (WGS) entry which is preliminary data.</text>
</comment>
<dbReference type="PANTHER" id="PTHR44196:SF4">
    <property type="entry name" value="SHORT CHAIN DEHYDROGENASE"/>
    <property type="match status" value="1"/>
</dbReference>
<reference evidence="3 4" key="1">
    <citation type="submission" date="2023-12" db="EMBL/GenBank/DDBJ databases">
        <title>Stenotrophomonas guangdongensis sp. nov., isolated from wilted pepper plants (Capsicum annuum).</title>
        <authorList>
            <person name="Qiu M."/>
            <person name="Li Y."/>
            <person name="Liu Q."/>
            <person name="Zhang X."/>
            <person name="Huang Y."/>
            <person name="Guo R."/>
            <person name="Hu M."/>
            <person name="Zhou J."/>
            <person name="Zhou X."/>
        </authorList>
    </citation>
    <scope>NUCLEOTIDE SEQUENCE [LARGE SCALE GENOMIC DNA]</scope>
    <source>
        <strain evidence="3 4">MH1</strain>
    </source>
</reference>
<accession>A0ABU5V6P2</accession>
<comment type="similarity">
    <text evidence="1">Belongs to the short-chain dehydrogenases/reductases (SDR) family.</text>
</comment>
<dbReference type="Gene3D" id="3.40.50.720">
    <property type="entry name" value="NAD(P)-binding Rossmann-like Domain"/>
    <property type="match status" value="1"/>
</dbReference>
<proteinExistence type="inferred from homology"/>
<dbReference type="PRINTS" id="PR00081">
    <property type="entry name" value="GDHRDH"/>
</dbReference>
<dbReference type="InterPro" id="IPR036291">
    <property type="entry name" value="NAD(P)-bd_dom_sf"/>
</dbReference>
<organism evidence="3 4">
    <name type="scientific">Stenotrophomonas capsici</name>
    <dbReference type="NCBI Taxonomy" id="3110230"/>
    <lineage>
        <taxon>Bacteria</taxon>
        <taxon>Pseudomonadati</taxon>
        <taxon>Pseudomonadota</taxon>
        <taxon>Gammaproteobacteria</taxon>
        <taxon>Lysobacterales</taxon>
        <taxon>Lysobacteraceae</taxon>
        <taxon>Stenotrophomonas</taxon>
    </lineage>
</organism>
<dbReference type="SUPFAM" id="SSF51735">
    <property type="entry name" value="NAD(P)-binding Rossmann-fold domains"/>
    <property type="match status" value="1"/>
</dbReference>
<evidence type="ECO:0000256" key="2">
    <source>
        <dbReference type="ARBA" id="ARBA00023002"/>
    </source>
</evidence>
<dbReference type="InterPro" id="IPR002347">
    <property type="entry name" value="SDR_fam"/>
</dbReference>
<protein>
    <submittedName>
        <fullName evidence="3">SDR family NAD(P)-dependent oxidoreductase</fullName>
    </submittedName>
</protein>
<dbReference type="PANTHER" id="PTHR44196">
    <property type="entry name" value="DEHYDROGENASE/REDUCTASE SDR FAMILY MEMBER 7B"/>
    <property type="match status" value="1"/>
</dbReference>
<evidence type="ECO:0000313" key="4">
    <source>
        <dbReference type="Proteomes" id="UP001301653"/>
    </source>
</evidence>
<dbReference type="EMBL" id="JAYFUH010000249">
    <property type="protein sequence ID" value="MEA5669016.1"/>
    <property type="molecule type" value="Genomic_DNA"/>
</dbReference>
<gene>
    <name evidence="3" type="ORF">VA603_15830</name>
</gene>
<sequence length="247" mass="25570">MSAQPEGWAQTDLAGRVVLVSGAAGGLGAAAAKACATAGATVVLLGRKLPKLNRVYDAVAQLGPEPLLYPLDLEGATPDDFAVLAERLATELGGLDGLLHCAADFPGLTPFDLASPAAFSRAIHVNLTARAWLTQACLPLLRQRDDAAVVFSLDDPARVGQAFWGGYGVAQYGLRGLIDTLHHELRNGPVRISGVQPGPMRTALRARAFIHGEDTAAQDPSAYAVACVTLLSAAGSAWRGQVLDAAG</sequence>
<dbReference type="Proteomes" id="UP001301653">
    <property type="component" value="Unassembled WGS sequence"/>
</dbReference>
<name>A0ABU5V6P2_9GAMM</name>
<dbReference type="RefSeq" id="WP_132862690.1">
    <property type="nucleotide sequence ID" value="NZ_JAYFUH010000249.1"/>
</dbReference>
<evidence type="ECO:0000256" key="1">
    <source>
        <dbReference type="ARBA" id="ARBA00006484"/>
    </source>
</evidence>
<dbReference type="Pfam" id="PF00106">
    <property type="entry name" value="adh_short"/>
    <property type="match status" value="1"/>
</dbReference>
<evidence type="ECO:0000313" key="3">
    <source>
        <dbReference type="EMBL" id="MEA5669016.1"/>
    </source>
</evidence>
<keyword evidence="2" id="KW-0560">Oxidoreductase</keyword>